<name>A0ABP6SC46_9ACTN</name>
<evidence type="ECO:0000313" key="6">
    <source>
        <dbReference type="Proteomes" id="UP001499990"/>
    </source>
</evidence>
<dbReference type="InterPro" id="IPR001296">
    <property type="entry name" value="Glyco_trans_1"/>
</dbReference>
<dbReference type="CDD" id="cd03819">
    <property type="entry name" value="GT4_WavL-like"/>
    <property type="match status" value="1"/>
</dbReference>
<dbReference type="InterPro" id="IPR050194">
    <property type="entry name" value="Glycosyltransferase_grp1"/>
</dbReference>
<dbReference type="Gene3D" id="3.40.50.2000">
    <property type="entry name" value="Glycogen Phosphorylase B"/>
    <property type="match status" value="2"/>
</dbReference>
<gene>
    <name evidence="5" type="ORF">GCM10020367_30670</name>
</gene>
<reference evidence="6" key="1">
    <citation type="journal article" date="2019" name="Int. J. Syst. Evol. Microbiol.">
        <title>The Global Catalogue of Microorganisms (GCM) 10K type strain sequencing project: providing services to taxonomists for standard genome sequencing and annotation.</title>
        <authorList>
            <consortium name="The Broad Institute Genomics Platform"/>
            <consortium name="The Broad Institute Genome Sequencing Center for Infectious Disease"/>
            <person name="Wu L."/>
            <person name="Ma J."/>
        </authorList>
    </citation>
    <scope>NUCLEOTIDE SEQUENCE [LARGE SCALE GENOMIC DNA]</scope>
    <source>
        <strain evidence="6">JCM 9651</strain>
    </source>
</reference>
<feature type="domain" description="Glycosyl transferase family 1" evidence="3">
    <location>
        <begin position="231"/>
        <end position="394"/>
    </location>
</feature>
<dbReference type="Proteomes" id="UP001499990">
    <property type="component" value="Unassembled WGS sequence"/>
</dbReference>
<keyword evidence="1" id="KW-0328">Glycosyltransferase</keyword>
<dbReference type="PANTHER" id="PTHR45947">
    <property type="entry name" value="SULFOQUINOVOSYL TRANSFERASE SQD2"/>
    <property type="match status" value="1"/>
</dbReference>
<accession>A0ABP6SC46</accession>
<keyword evidence="6" id="KW-1185">Reference proteome</keyword>
<proteinExistence type="predicted"/>
<comment type="caution">
    <text evidence="5">The sequence shown here is derived from an EMBL/GenBank/DDBJ whole genome shotgun (WGS) entry which is preliminary data.</text>
</comment>
<evidence type="ECO:0000259" key="4">
    <source>
        <dbReference type="Pfam" id="PF13579"/>
    </source>
</evidence>
<evidence type="ECO:0000256" key="2">
    <source>
        <dbReference type="ARBA" id="ARBA00022679"/>
    </source>
</evidence>
<evidence type="ECO:0000256" key="1">
    <source>
        <dbReference type="ARBA" id="ARBA00022676"/>
    </source>
</evidence>
<dbReference type="Pfam" id="PF00534">
    <property type="entry name" value="Glycos_transf_1"/>
    <property type="match status" value="1"/>
</dbReference>
<protein>
    <recommendedName>
        <fullName evidence="7">Glycosyltransferase family 1 protein</fullName>
    </recommendedName>
</protein>
<dbReference type="RefSeq" id="WP_345037714.1">
    <property type="nucleotide sequence ID" value="NZ_BAAAYL010000001.1"/>
</dbReference>
<evidence type="ECO:0008006" key="7">
    <source>
        <dbReference type="Google" id="ProtNLM"/>
    </source>
</evidence>
<organism evidence="5 6">
    <name type="scientific">Streptomyces sannanensis</name>
    <dbReference type="NCBI Taxonomy" id="285536"/>
    <lineage>
        <taxon>Bacteria</taxon>
        <taxon>Bacillati</taxon>
        <taxon>Actinomycetota</taxon>
        <taxon>Actinomycetes</taxon>
        <taxon>Kitasatosporales</taxon>
        <taxon>Streptomycetaceae</taxon>
        <taxon>Streptomyces</taxon>
    </lineage>
</organism>
<feature type="domain" description="Glycosyltransferase subfamily 4-like N-terminal" evidence="4">
    <location>
        <begin position="38"/>
        <end position="193"/>
    </location>
</feature>
<sequence length="424" mass="47310">MTKANKQDRPLRVLRLTPHYYWPQLAKTSWPVKFDAIGGMQSQITRLTQALDAEGIEQTVLTLQLPGAPRRWQVSDRTEVLGVRVPVLPLRSRIRGMVDLNLSWALGVLRHLLRTRRRPDVLHVHCSGVIIPPLLGWALCRLLRVPLVLTVHCSIIVTYHPMNRLDGLLQPFARWVEQRAIRAAARTITLTPRTIPTLKKRSRRSDDAFAVLPDVIDAEAFAARATPEAIEAVRRRWDLPADKATVGYVGRLAREKGWPIILDIAEELLDEPIHWLICGDGNERDLFEQDVARRGLGDRVTVTGYVPNEEIPAVMKAMDLMLMAPIHEEFGSVMLEAMAVKLPIIAVGVGGVANVLEDGALGWLVPERTPEAFAEGIRKAMADPEWRNTAAEQAATAVRARYDLGAVARDTAELYRAVVRNDGA</sequence>
<evidence type="ECO:0000313" key="5">
    <source>
        <dbReference type="EMBL" id="GAA3372890.1"/>
    </source>
</evidence>
<dbReference type="InterPro" id="IPR028098">
    <property type="entry name" value="Glyco_trans_4-like_N"/>
</dbReference>
<evidence type="ECO:0000259" key="3">
    <source>
        <dbReference type="Pfam" id="PF00534"/>
    </source>
</evidence>
<keyword evidence="2" id="KW-0808">Transferase</keyword>
<dbReference type="Pfam" id="PF13579">
    <property type="entry name" value="Glyco_trans_4_4"/>
    <property type="match status" value="1"/>
</dbReference>
<dbReference type="EMBL" id="BAAAYL010000001">
    <property type="protein sequence ID" value="GAA3372890.1"/>
    <property type="molecule type" value="Genomic_DNA"/>
</dbReference>
<dbReference type="PANTHER" id="PTHR45947:SF3">
    <property type="entry name" value="SULFOQUINOVOSYL TRANSFERASE SQD2"/>
    <property type="match status" value="1"/>
</dbReference>
<dbReference type="SUPFAM" id="SSF53756">
    <property type="entry name" value="UDP-Glycosyltransferase/glycogen phosphorylase"/>
    <property type="match status" value="1"/>
</dbReference>